<dbReference type="Proteomes" id="UP001500141">
    <property type="component" value="Unassembled WGS sequence"/>
</dbReference>
<evidence type="ECO:0000313" key="1">
    <source>
        <dbReference type="EMBL" id="GAA4766660.1"/>
    </source>
</evidence>
<comment type="caution">
    <text evidence="1">The sequence shown here is derived from an EMBL/GenBank/DDBJ whole genome shotgun (WGS) entry which is preliminary data.</text>
</comment>
<dbReference type="PROSITE" id="PS51257">
    <property type="entry name" value="PROKAR_LIPOPROTEIN"/>
    <property type="match status" value="1"/>
</dbReference>
<proteinExistence type="predicted"/>
<sequence length="138" mass="15874">MNKIIVFASLFLFGCSSFDKIAKVNKFDKEEGYNSFTNSELKLKSLSFGDVFFASNLAEFKKLSPKKKPEFKNIIVYGKTIYDPIYDYYILSKDDTSGNKNYTTIDSSFTDSKFIIKISKKTPKDDYSFILKNLTPLQ</sequence>
<dbReference type="EMBL" id="BAABIP010000014">
    <property type="protein sequence ID" value="GAA4766660.1"/>
    <property type="molecule type" value="Genomic_DNA"/>
</dbReference>
<organism evidence="1 2">
    <name type="scientific">Flavobacterium hankyongi</name>
    <dbReference type="NCBI Taxonomy" id="1176532"/>
    <lineage>
        <taxon>Bacteria</taxon>
        <taxon>Pseudomonadati</taxon>
        <taxon>Bacteroidota</taxon>
        <taxon>Flavobacteriia</taxon>
        <taxon>Flavobacteriales</taxon>
        <taxon>Flavobacteriaceae</taxon>
        <taxon>Flavobacterium</taxon>
    </lineage>
</organism>
<accession>A0ABP8ZWQ4</accession>
<dbReference type="RefSeq" id="WP_264544774.1">
    <property type="nucleotide sequence ID" value="NZ_BAABIP010000014.1"/>
</dbReference>
<reference evidence="2" key="1">
    <citation type="journal article" date="2019" name="Int. J. Syst. Evol. Microbiol.">
        <title>The Global Catalogue of Microorganisms (GCM) 10K type strain sequencing project: providing services to taxonomists for standard genome sequencing and annotation.</title>
        <authorList>
            <consortium name="The Broad Institute Genomics Platform"/>
            <consortium name="The Broad Institute Genome Sequencing Center for Infectious Disease"/>
            <person name="Wu L."/>
            <person name="Ma J."/>
        </authorList>
    </citation>
    <scope>NUCLEOTIDE SEQUENCE [LARGE SCALE GENOMIC DNA]</scope>
    <source>
        <strain evidence="2">JCM 18198</strain>
    </source>
</reference>
<gene>
    <name evidence="1" type="ORF">GCM10023230_15440</name>
</gene>
<evidence type="ECO:0000313" key="2">
    <source>
        <dbReference type="Proteomes" id="UP001500141"/>
    </source>
</evidence>
<keyword evidence="2" id="KW-1185">Reference proteome</keyword>
<evidence type="ECO:0008006" key="3">
    <source>
        <dbReference type="Google" id="ProtNLM"/>
    </source>
</evidence>
<name>A0ABP8ZWQ4_9FLAO</name>
<protein>
    <recommendedName>
        <fullName evidence="3">Lipoprotein</fullName>
    </recommendedName>
</protein>